<evidence type="ECO:0000256" key="1">
    <source>
        <dbReference type="ARBA" id="ARBA00007870"/>
    </source>
</evidence>
<dbReference type="FunFam" id="3.40.50.720:FF:000609">
    <property type="entry name" value="2-dehydropantoate 2-reductase"/>
    <property type="match status" value="1"/>
</dbReference>
<feature type="domain" description="Ketopantoate reductase N-terminal" evidence="5">
    <location>
        <begin position="8"/>
        <end position="159"/>
    </location>
</feature>
<reference evidence="7 8" key="1">
    <citation type="submission" date="2016-12" db="EMBL/GenBank/DDBJ databases">
        <title>The genomes of Aspergillus section Nigri reveals drivers in fungal speciation.</title>
        <authorList>
            <consortium name="DOE Joint Genome Institute"/>
            <person name="Vesth T.C."/>
            <person name="Nybo J."/>
            <person name="Theobald S."/>
            <person name="Brandl J."/>
            <person name="Frisvad J.C."/>
            <person name="Nielsen K.F."/>
            <person name="Lyhne E.K."/>
            <person name="Kogle M.E."/>
            <person name="Kuo A."/>
            <person name="Riley R."/>
            <person name="Clum A."/>
            <person name="Nolan M."/>
            <person name="Lipzen A."/>
            <person name="Salamov A."/>
            <person name="Henrissat B."/>
            <person name="Wiebenga A."/>
            <person name="De Vries R.P."/>
            <person name="Grigoriev I.V."/>
            <person name="Mortensen U.H."/>
            <person name="Andersen M.R."/>
            <person name="Baker S.E."/>
        </authorList>
    </citation>
    <scope>NUCLEOTIDE SEQUENCE [LARGE SCALE GENOMIC DNA]</scope>
    <source>
        <strain evidence="7 8">CBS 121591</strain>
    </source>
</reference>
<dbReference type="InterPro" id="IPR051402">
    <property type="entry name" value="KPR-Related"/>
</dbReference>
<dbReference type="GO" id="GO:0005737">
    <property type="term" value="C:cytoplasm"/>
    <property type="evidence" value="ECO:0007669"/>
    <property type="project" value="TreeGrafter"/>
</dbReference>
<dbReference type="PANTHER" id="PTHR21708">
    <property type="entry name" value="PROBABLE 2-DEHYDROPANTOATE 2-REDUCTASE"/>
    <property type="match status" value="1"/>
</dbReference>
<dbReference type="InterPro" id="IPR003710">
    <property type="entry name" value="ApbA"/>
</dbReference>
<dbReference type="PROSITE" id="PS51257">
    <property type="entry name" value="PROKAR_LIPOPROTEIN"/>
    <property type="match status" value="1"/>
</dbReference>
<dbReference type="VEuPathDB" id="FungiDB:BO82DRAFT_364191"/>
<dbReference type="InterPro" id="IPR013328">
    <property type="entry name" value="6PGD_dom2"/>
</dbReference>
<evidence type="ECO:0000313" key="7">
    <source>
        <dbReference type="EMBL" id="PYH82478.1"/>
    </source>
</evidence>
<dbReference type="Proteomes" id="UP000248340">
    <property type="component" value="Unassembled WGS sequence"/>
</dbReference>
<name>A0A319D3L5_9EURO</name>
<evidence type="ECO:0000256" key="4">
    <source>
        <dbReference type="RuleBase" id="RU362068"/>
    </source>
</evidence>
<dbReference type="Gene3D" id="1.10.1040.10">
    <property type="entry name" value="N-(1-d-carboxylethyl)-l-norvaline Dehydrogenase, domain 2"/>
    <property type="match status" value="1"/>
</dbReference>
<dbReference type="FunFam" id="1.10.1040.10:FF:000017">
    <property type="entry name" value="2-dehydropantoate 2-reductase"/>
    <property type="match status" value="1"/>
</dbReference>
<dbReference type="GeneID" id="37139675"/>
<dbReference type="EMBL" id="KZ821695">
    <property type="protein sequence ID" value="PYH82478.1"/>
    <property type="molecule type" value="Genomic_DNA"/>
</dbReference>
<dbReference type="InterPro" id="IPR008927">
    <property type="entry name" value="6-PGluconate_DH-like_C_sf"/>
</dbReference>
<dbReference type="InterPro" id="IPR013332">
    <property type="entry name" value="KPR_N"/>
</dbReference>
<evidence type="ECO:0000259" key="5">
    <source>
        <dbReference type="Pfam" id="PF02558"/>
    </source>
</evidence>
<gene>
    <name evidence="7" type="ORF">BO82DRAFT_364191</name>
</gene>
<dbReference type="InterPro" id="IPR036291">
    <property type="entry name" value="NAD(P)-bd_dom_sf"/>
</dbReference>
<evidence type="ECO:0000259" key="6">
    <source>
        <dbReference type="Pfam" id="PF08546"/>
    </source>
</evidence>
<keyword evidence="8" id="KW-1185">Reference proteome</keyword>
<proteinExistence type="inferred from homology"/>
<dbReference type="Pfam" id="PF02558">
    <property type="entry name" value="ApbA"/>
    <property type="match status" value="1"/>
</dbReference>
<dbReference type="NCBIfam" id="TIGR00745">
    <property type="entry name" value="apbA_panE"/>
    <property type="match status" value="1"/>
</dbReference>
<dbReference type="STRING" id="1448315.A0A319D3L5"/>
<dbReference type="PANTHER" id="PTHR21708:SF40">
    <property type="entry name" value="REDUCTASE FAMILY PROTEIN, PUTATIVE (AFU_ORTHOLOGUE AFUA_2G14497)-RELATED"/>
    <property type="match status" value="1"/>
</dbReference>
<evidence type="ECO:0000313" key="8">
    <source>
        <dbReference type="Proteomes" id="UP000248340"/>
    </source>
</evidence>
<dbReference type="EC" id="1.1.1.169" evidence="4"/>
<dbReference type="GO" id="GO:0015940">
    <property type="term" value="P:pantothenate biosynthetic process"/>
    <property type="evidence" value="ECO:0007669"/>
    <property type="project" value="InterPro"/>
</dbReference>
<keyword evidence="3 4" id="KW-0560">Oxidoreductase</keyword>
<dbReference type="RefSeq" id="XP_025492678.1">
    <property type="nucleotide sequence ID" value="XM_025636934.1"/>
</dbReference>
<dbReference type="AlphaFoldDB" id="A0A319D3L5"/>
<protein>
    <recommendedName>
        <fullName evidence="4">2-dehydropantoate 2-reductase</fullName>
        <ecNumber evidence="4">1.1.1.169</ecNumber>
    </recommendedName>
    <alternativeName>
        <fullName evidence="4">Ketopantoate reductase</fullName>
    </alternativeName>
</protein>
<organism evidence="7 8">
    <name type="scientific">Aspergillus uvarum CBS 121591</name>
    <dbReference type="NCBI Taxonomy" id="1448315"/>
    <lineage>
        <taxon>Eukaryota</taxon>
        <taxon>Fungi</taxon>
        <taxon>Dikarya</taxon>
        <taxon>Ascomycota</taxon>
        <taxon>Pezizomycotina</taxon>
        <taxon>Eurotiomycetes</taxon>
        <taxon>Eurotiomycetidae</taxon>
        <taxon>Eurotiales</taxon>
        <taxon>Aspergillaceae</taxon>
        <taxon>Aspergillus</taxon>
        <taxon>Aspergillus subgen. Circumdati</taxon>
    </lineage>
</organism>
<accession>A0A319D3L5</accession>
<comment type="catalytic activity">
    <reaction evidence="4">
        <text>(R)-pantoate + NADP(+) = 2-dehydropantoate + NADPH + H(+)</text>
        <dbReference type="Rhea" id="RHEA:16233"/>
        <dbReference type="ChEBI" id="CHEBI:11561"/>
        <dbReference type="ChEBI" id="CHEBI:15378"/>
        <dbReference type="ChEBI" id="CHEBI:15980"/>
        <dbReference type="ChEBI" id="CHEBI:57783"/>
        <dbReference type="ChEBI" id="CHEBI:58349"/>
        <dbReference type="EC" id="1.1.1.169"/>
    </reaction>
</comment>
<dbReference type="Gene3D" id="3.40.50.720">
    <property type="entry name" value="NAD(P)-binding Rossmann-like Domain"/>
    <property type="match status" value="1"/>
</dbReference>
<dbReference type="SUPFAM" id="SSF51735">
    <property type="entry name" value="NAD(P)-binding Rossmann-fold domains"/>
    <property type="match status" value="1"/>
</dbReference>
<dbReference type="SUPFAM" id="SSF48179">
    <property type="entry name" value="6-phosphogluconate dehydrogenase C-terminal domain-like"/>
    <property type="match status" value="1"/>
</dbReference>
<sequence length="339" mass="36360">MSDKIEVLLFGLGAIGSFYAFILCSCPRVRLTVVARSNYAAVKENGILLKSANHGEHRFHPDHVIRSPSELSPDSAPFDYVVCTNKAIDVDSVARALAPAISGSTAIVIIQNGVGNEEPFRRLYPENPIISCVTWVGAHQPTPGVTTHTTSEATQLGLYAPTSPSAVPSLSTFIDILSTPENPHPTPLTPLAPDALQRTRWEKLMWNCAWNTLTSLTAQDCQAWLRSSDEALPLTKRLMREVVSVAHASGVALRESLVEEQIARMQGLGAARTSMQTDREMGRRMEVDVIIGTVVKGARRVGVDVPVLETVYALIRAVDGLAGAGTGGGAGAGEVRGRM</sequence>
<dbReference type="GO" id="GO:0008677">
    <property type="term" value="F:2-dehydropantoate 2-reductase activity"/>
    <property type="evidence" value="ECO:0007669"/>
    <property type="project" value="UniProtKB-EC"/>
</dbReference>
<dbReference type="Pfam" id="PF08546">
    <property type="entry name" value="ApbA_C"/>
    <property type="match status" value="1"/>
</dbReference>
<evidence type="ECO:0000256" key="3">
    <source>
        <dbReference type="ARBA" id="ARBA00023002"/>
    </source>
</evidence>
<dbReference type="OrthoDB" id="3609at2759"/>
<comment type="similarity">
    <text evidence="1 4">Belongs to the ketopantoate reductase family.</text>
</comment>
<feature type="domain" description="Ketopantoate reductase C-terminal" evidence="6">
    <location>
        <begin position="196"/>
        <end position="318"/>
    </location>
</feature>
<dbReference type="InterPro" id="IPR013752">
    <property type="entry name" value="KPA_reductase"/>
</dbReference>
<comment type="function">
    <text evidence="4">Catalyzes the NADPH-dependent reduction of ketopantoate into pantoic acid.</text>
</comment>
<evidence type="ECO:0000256" key="2">
    <source>
        <dbReference type="ARBA" id="ARBA00022857"/>
    </source>
</evidence>
<keyword evidence="2 4" id="KW-0521">NADP</keyword>